<name>A0A4U2Q0Y7_9BACL</name>
<organism evidence="1 2">
    <name type="scientific">Paenibacillus terrae</name>
    <dbReference type="NCBI Taxonomy" id="159743"/>
    <lineage>
        <taxon>Bacteria</taxon>
        <taxon>Bacillati</taxon>
        <taxon>Bacillota</taxon>
        <taxon>Bacilli</taxon>
        <taxon>Bacillales</taxon>
        <taxon>Paenibacillaceae</taxon>
        <taxon>Paenibacillus</taxon>
    </lineage>
</organism>
<dbReference type="RefSeq" id="WP_137060624.1">
    <property type="nucleotide sequence ID" value="NZ_PNXQ01000005.1"/>
</dbReference>
<protein>
    <submittedName>
        <fullName evidence="1">Uncharacterized protein</fullName>
    </submittedName>
</protein>
<evidence type="ECO:0000313" key="2">
    <source>
        <dbReference type="Proteomes" id="UP000308114"/>
    </source>
</evidence>
<proteinExistence type="predicted"/>
<sequence>MGCTWDDEFSDDVNEDGQLELINGKLCDFEEVKRNDFVSISITMTSAKGLKTEIIQEELA</sequence>
<evidence type="ECO:0000313" key="1">
    <source>
        <dbReference type="EMBL" id="TKH45675.1"/>
    </source>
</evidence>
<gene>
    <name evidence="1" type="ORF">C1I60_04225</name>
</gene>
<dbReference type="EMBL" id="PNXQ01000005">
    <property type="protein sequence ID" value="TKH45675.1"/>
    <property type="molecule type" value="Genomic_DNA"/>
</dbReference>
<dbReference type="AlphaFoldDB" id="A0A4U2Q0Y7"/>
<reference evidence="1 2" key="1">
    <citation type="submission" date="2018-01" db="EMBL/GenBank/DDBJ databases">
        <title>Bacillales members from the olive rhizosphere are effective biological control agents against Verticillium dahliae.</title>
        <authorList>
            <person name="Gomez-Lama C."/>
            <person name="Legarda G."/>
            <person name="Ruano-Rosa D."/>
            <person name="Pizarro-Tobias P."/>
            <person name="Valverde-Corredor A."/>
            <person name="Niqui J.L."/>
            <person name="Trivino J.C."/>
            <person name="Roca A."/>
            <person name="Mercado-Blanco J."/>
        </authorList>
    </citation>
    <scope>NUCLEOTIDE SEQUENCE [LARGE SCALE GENOMIC DNA]</scope>
    <source>
        <strain evidence="1 2">PIC167</strain>
    </source>
</reference>
<comment type="caution">
    <text evidence="1">The sequence shown here is derived from an EMBL/GenBank/DDBJ whole genome shotgun (WGS) entry which is preliminary data.</text>
</comment>
<accession>A0A4U2Q0Y7</accession>
<dbReference type="Proteomes" id="UP000308114">
    <property type="component" value="Unassembled WGS sequence"/>
</dbReference>